<reference evidence="2 3" key="1">
    <citation type="submission" date="2020-08" db="EMBL/GenBank/DDBJ databases">
        <title>Bridging the membrane lipid divide: bacteria of the FCB group superphylum have the potential to synthesize archaeal ether lipids.</title>
        <authorList>
            <person name="Villanueva L."/>
            <person name="Von Meijenfeldt F.A.B."/>
            <person name="Westbye A.B."/>
            <person name="Yadav S."/>
            <person name="Hopmans E.C."/>
            <person name="Dutilh B.E."/>
            <person name="Sinninghe Damste J.S."/>
        </authorList>
    </citation>
    <scope>NUCLEOTIDE SEQUENCE [LARGE SCALE GENOMIC DNA]</scope>
    <source>
        <strain evidence="2">NIOZ-UU36</strain>
    </source>
</reference>
<feature type="non-terminal residue" evidence="2">
    <location>
        <position position="75"/>
    </location>
</feature>
<organism evidence="2 3">
    <name type="scientific">Candidatus Desulfolinea nitratireducens</name>
    <dbReference type="NCBI Taxonomy" id="2841698"/>
    <lineage>
        <taxon>Bacteria</taxon>
        <taxon>Bacillati</taxon>
        <taxon>Chloroflexota</taxon>
        <taxon>Anaerolineae</taxon>
        <taxon>Anaerolineales</taxon>
        <taxon>Anaerolineales incertae sedis</taxon>
        <taxon>Candidatus Desulfolinea</taxon>
    </lineage>
</organism>
<evidence type="ECO:0000313" key="3">
    <source>
        <dbReference type="Proteomes" id="UP000614469"/>
    </source>
</evidence>
<keyword evidence="1" id="KW-0472">Membrane</keyword>
<keyword evidence="1" id="KW-0812">Transmembrane</keyword>
<feature type="transmembrane region" description="Helical" evidence="1">
    <location>
        <begin position="22"/>
        <end position="43"/>
    </location>
</feature>
<dbReference type="AlphaFoldDB" id="A0A8J6NIJ4"/>
<evidence type="ECO:0000313" key="2">
    <source>
        <dbReference type="EMBL" id="MBC8334074.1"/>
    </source>
</evidence>
<keyword evidence="1" id="KW-1133">Transmembrane helix</keyword>
<accession>A0A8J6NIJ4</accession>
<comment type="caution">
    <text evidence="2">The sequence shown here is derived from an EMBL/GenBank/DDBJ whole genome shotgun (WGS) entry which is preliminary data.</text>
</comment>
<name>A0A8J6NIJ4_9CHLR</name>
<dbReference type="EMBL" id="JACNJN010000044">
    <property type="protein sequence ID" value="MBC8334074.1"/>
    <property type="molecule type" value="Genomic_DNA"/>
</dbReference>
<sequence length="75" mass="8432">MKQIWIIFEKEVLDGIRDTRSWVTGLLGALIGPIILGIMLVIFGSSMREDIDKSLTLPVQNPEYAPSLIQFLESN</sequence>
<dbReference type="Proteomes" id="UP000614469">
    <property type="component" value="Unassembled WGS sequence"/>
</dbReference>
<evidence type="ECO:0000256" key="1">
    <source>
        <dbReference type="SAM" id="Phobius"/>
    </source>
</evidence>
<gene>
    <name evidence="2" type="ORF">H8E29_02310</name>
</gene>
<proteinExistence type="predicted"/>
<protein>
    <submittedName>
        <fullName evidence="2">ABC transporter permease</fullName>
    </submittedName>
</protein>